<name>A0A4R4ZZL2_9ACTN</name>
<evidence type="ECO:0000313" key="2">
    <source>
        <dbReference type="EMBL" id="TDD64801.1"/>
    </source>
</evidence>
<dbReference type="RefSeq" id="WP_132204596.1">
    <property type="nucleotide sequence ID" value="NZ_SMKY01000353.1"/>
</dbReference>
<dbReference type="Pfam" id="PF19449">
    <property type="entry name" value="DUF5987"/>
    <property type="match status" value="1"/>
</dbReference>
<accession>A0A4R4ZZL2</accession>
<organism evidence="2 3">
    <name type="scientific">Actinomadura darangshiensis</name>
    <dbReference type="NCBI Taxonomy" id="705336"/>
    <lineage>
        <taxon>Bacteria</taxon>
        <taxon>Bacillati</taxon>
        <taxon>Actinomycetota</taxon>
        <taxon>Actinomycetes</taxon>
        <taxon>Streptosporangiales</taxon>
        <taxon>Thermomonosporaceae</taxon>
        <taxon>Actinomadura</taxon>
    </lineage>
</organism>
<feature type="compositionally biased region" description="Basic and acidic residues" evidence="1">
    <location>
        <begin position="26"/>
        <end position="35"/>
    </location>
</feature>
<feature type="region of interest" description="Disordered" evidence="1">
    <location>
        <begin position="1"/>
        <end position="37"/>
    </location>
</feature>
<protein>
    <submittedName>
        <fullName evidence="2">Regulator</fullName>
    </submittedName>
</protein>
<evidence type="ECO:0000313" key="3">
    <source>
        <dbReference type="Proteomes" id="UP000295578"/>
    </source>
</evidence>
<dbReference type="AlphaFoldDB" id="A0A4R4ZZL2"/>
<sequence length="189" mass="19856">METESPTGAAGRTPTLEAFADTIVPGEKRGPDDRAVAGAAPGPGAVAAGAIALLEMPATGIADALDDYAAALDRHAREHADRRGLDLDGSVPPFVALPFAERTAVVRALTAPDHPEKDLWVLLALFSNMAFDTAAHMHTTEAVEQGHPGLVALGFAPPDDDGLWRFPRFSYRRELASVHPDTDATGSLT</sequence>
<keyword evidence="3" id="KW-1185">Reference proteome</keyword>
<dbReference type="InterPro" id="IPR046029">
    <property type="entry name" value="DUF5987"/>
</dbReference>
<dbReference type="EMBL" id="SMKY01000353">
    <property type="protein sequence ID" value="TDD64801.1"/>
    <property type="molecule type" value="Genomic_DNA"/>
</dbReference>
<dbReference type="Proteomes" id="UP000295578">
    <property type="component" value="Unassembled WGS sequence"/>
</dbReference>
<comment type="caution">
    <text evidence="2">The sequence shown here is derived from an EMBL/GenBank/DDBJ whole genome shotgun (WGS) entry which is preliminary data.</text>
</comment>
<evidence type="ECO:0000256" key="1">
    <source>
        <dbReference type="SAM" id="MobiDB-lite"/>
    </source>
</evidence>
<proteinExistence type="predicted"/>
<dbReference type="OrthoDB" id="3371101at2"/>
<gene>
    <name evidence="2" type="ORF">E1293_41100</name>
</gene>
<reference evidence="2 3" key="1">
    <citation type="submission" date="2019-03" db="EMBL/GenBank/DDBJ databases">
        <title>Draft genome sequences of novel Actinobacteria.</title>
        <authorList>
            <person name="Sahin N."/>
            <person name="Ay H."/>
            <person name="Saygin H."/>
        </authorList>
    </citation>
    <scope>NUCLEOTIDE SEQUENCE [LARGE SCALE GENOMIC DNA]</scope>
    <source>
        <strain evidence="2 3">DSM 45941</strain>
    </source>
</reference>